<accession>A0A1G2P5L7</accession>
<evidence type="ECO:0000313" key="3">
    <source>
        <dbReference type="Proteomes" id="UP000176355"/>
    </source>
</evidence>
<sequence length="144" mass="15862">MKLKSVNLVVLALSALSTLFSYIASGDGLGLCVGAVDYRNCISSVNNISEPLFWGFLPLLAISLILLFLRREIFMVWAKFAAVGFPLMLAILLYTYNNKPTSGGFGLAGLISDEMLATTFLTALFFIISLVIIIYKQLKLRKDK</sequence>
<feature type="transmembrane region" description="Helical" evidence="1">
    <location>
        <begin position="52"/>
        <end position="69"/>
    </location>
</feature>
<dbReference type="AlphaFoldDB" id="A0A1G2P5L7"/>
<keyword evidence="1" id="KW-0472">Membrane</keyword>
<reference evidence="2 3" key="1">
    <citation type="journal article" date="2016" name="Nat. Commun.">
        <title>Thousands of microbial genomes shed light on interconnected biogeochemical processes in an aquifer system.</title>
        <authorList>
            <person name="Anantharaman K."/>
            <person name="Brown C.T."/>
            <person name="Hug L.A."/>
            <person name="Sharon I."/>
            <person name="Castelle C.J."/>
            <person name="Probst A.J."/>
            <person name="Thomas B.C."/>
            <person name="Singh A."/>
            <person name="Wilkins M.J."/>
            <person name="Karaoz U."/>
            <person name="Brodie E.L."/>
            <person name="Williams K.H."/>
            <person name="Hubbard S.S."/>
            <person name="Banfield J.F."/>
        </authorList>
    </citation>
    <scope>NUCLEOTIDE SEQUENCE [LARGE SCALE GENOMIC DNA]</scope>
</reference>
<name>A0A1G2P5L7_9BACT</name>
<organism evidence="2 3">
    <name type="scientific">Candidatus Taylorbacteria bacterium RIFCSPLOWO2_12_FULL_44_15c</name>
    <dbReference type="NCBI Taxonomy" id="1802333"/>
    <lineage>
        <taxon>Bacteria</taxon>
        <taxon>Candidatus Tayloriibacteriota</taxon>
    </lineage>
</organism>
<protein>
    <submittedName>
        <fullName evidence="2">Uncharacterized protein</fullName>
    </submittedName>
</protein>
<proteinExistence type="predicted"/>
<keyword evidence="1" id="KW-1133">Transmembrane helix</keyword>
<dbReference type="Proteomes" id="UP000176355">
    <property type="component" value="Unassembled WGS sequence"/>
</dbReference>
<gene>
    <name evidence="2" type="ORF">A3G03_03405</name>
</gene>
<evidence type="ECO:0000256" key="1">
    <source>
        <dbReference type="SAM" id="Phobius"/>
    </source>
</evidence>
<feature type="transmembrane region" description="Helical" evidence="1">
    <location>
        <begin position="116"/>
        <end position="135"/>
    </location>
</feature>
<comment type="caution">
    <text evidence="2">The sequence shown here is derived from an EMBL/GenBank/DDBJ whole genome shotgun (WGS) entry which is preliminary data.</text>
</comment>
<dbReference type="STRING" id="1802333.A3G03_03405"/>
<keyword evidence="1" id="KW-0812">Transmembrane</keyword>
<feature type="transmembrane region" description="Helical" evidence="1">
    <location>
        <begin position="76"/>
        <end position="96"/>
    </location>
</feature>
<evidence type="ECO:0000313" key="2">
    <source>
        <dbReference type="EMBL" id="OHA43667.1"/>
    </source>
</evidence>
<dbReference type="EMBL" id="MHSL01000020">
    <property type="protein sequence ID" value="OHA43667.1"/>
    <property type="molecule type" value="Genomic_DNA"/>
</dbReference>